<dbReference type="RefSeq" id="WP_104968505.1">
    <property type="nucleotide sequence ID" value="NZ_CP025536.1"/>
</dbReference>
<dbReference type="GeneID" id="98394003"/>
<dbReference type="OrthoDB" id="9803079at2"/>
<name>A0A2L0D6J2_9STRE</name>
<gene>
    <name evidence="1" type="ORF">C0J00_08800</name>
</gene>
<evidence type="ECO:0000313" key="2">
    <source>
        <dbReference type="Proteomes" id="UP000238956"/>
    </source>
</evidence>
<dbReference type="InterPro" id="IPR029068">
    <property type="entry name" value="Glyas_Bleomycin-R_OHBP_Dase"/>
</dbReference>
<sequence length="123" mass="13581">MTFTKNLGLMLYVDNVQTEKTFWSAAGFVIVNESKMMGFDTFDMKPHAEATVTITVFAKEFIAQVSPEVLSNVPSVLFEVEAIEALQARISELTETCSPIAETPFKTFHFASPSGIYFAVKGV</sequence>
<accession>A0A2L0D6J2</accession>
<protein>
    <submittedName>
        <fullName evidence="1">Glyoxalase</fullName>
    </submittedName>
</protein>
<reference evidence="1 2" key="1">
    <citation type="submission" date="2017-12" db="EMBL/GenBank/DDBJ databases">
        <authorList>
            <person name="Hurst M.R.H."/>
        </authorList>
    </citation>
    <scope>NUCLEOTIDE SEQUENCE [LARGE SCALE GENOMIC DNA]</scope>
    <source>
        <strain evidence="1 2">TH11417</strain>
    </source>
</reference>
<evidence type="ECO:0000313" key="1">
    <source>
        <dbReference type="EMBL" id="AUW97191.1"/>
    </source>
</evidence>
<reference evidence="1 2" key="2">
    <citation type="submission" date="2018-02" db="EMBL/GenBank/DDBJ databases">
        <title>Whole genome sequencing analysis of Streptococcus pluranimalium isolated from cattle infected mastitis in China.</title>
        <authorList>
            <person name="Zhang J.-R."/>
            <person name="Hu G.-Z."/>
        </authorList>
    </citation>
    <scope>NUCLEOTIDE SEQUENCE [LARGE SCALE GENOMIC DNA]</scope>
    <source>
        <strain evidence="1 2">TH11417</strain>
    </source>
</reference>
<dbReference type="Proteomes" id="UP000238956">
    <property type="component" value="Chromosome"/>
</dbReference>
<dbReference type="EMBL" id="CP025536">
    <property type="protein sequence ID" value="AUW97191.1"/>
    <property type="molecule type" value="Genomic_DNA"/>
</dbReference>
<proteinExistence type="predicted"/>
<keyword evidence="2" id="KW-1185">Reference proteome</keyword>
<dbReference type="KEGG" id="splr:C0J00_08800"/>
<dbReference type="SUPFAM" id="SSF54593">
    <property type="entry name" value="Glyoxalase/Bleomycin resistance protein/Dihydroxybiphenyl dioxygenase"/>
    <property type="match status" value="1"/>
</dbReference>
<dbReference type="AlphaFoldDB" id="A0A2L0D6J2"/>
<organism evidence="1 2">
    <name type="scientific">Streptococcus pluranimalium</name>
    <dbReference type="NCBI Taxonomy" id="82348"/>
    <lineage>
        <taxon>Bacteria</taxon>
        <taxon>Bacillati</taxon>
        <taxon>Bacillota</taxon>
        <taxon>Bacilli</taxon>
        <taxon>Lactobacillales</taxon>
        <taxon>Streptococcaceae</taxon>
        <taxon>Streptococcus</taxon>
    </lineage>
</organism>